<dbReference type="RefSeq" id="XP_028869683.1">
    <property type="nucleotide sequence ID" value="XM_029013850.1"/>
</dbReference>
<reference evidence="2 3" key="1">
    <citation type="journal article" date="2017" name="BMC Genomics">
        <title>Whole-genome assembly of Babesia ovata and comparative genomics between closely related pathogens.</title>
        <authorList>
            <person name="Yamagishi J."/>
            <person name="Asada M."/>
            <person name="Hakimi H."/>
            <person name="Tanaka T.Q."/>
            <person name="Sugimoto C."/>
            <person name="Kawazu S."/>
        </authorList>
    </citation>
    <scope>NUCLEOTIDE SEQUENCE [LARGE SCALE GENOMIC DNA]</scope>
    <source>
        <strain evidence="2 3">Miyake</strain>
    </source>
</reference>
<protein>
    <recommendedName>
        <fullName evidence="4">Extracellular matrix-binding ebh</fullName>
    </recommendedName>
</protein>
<keyword evidence="3" id="KW-1185">Reference proteome</keyword>
<evidence type="ECO:0000313" key="3">
    <source>
        <dbReference type="Proteomes" id="UP000236319"/>
    </source>
</evidence>
<name>A0A2H6KKC4_9APIC</name>
<evidence type="ECO:0000256" key="1">
    <source>
        <dbReference type="SAM" id="Coils"/>
    </source>
</evidence>
<feature type="coiled-coil region" evidence="1">
    <location>
        <begin position="71"/>
        <end position="98"/>
    </location>
</feature>
<dbReference type="VEuPathDB" id="PiroplasmaDB:BOVATA_049330"/>
<dbReference type="AlphaFoldDB" id="A0A2H6KKC4"/>
<keyword evidence="1" id="KW-0175">Coiled coil</keyword>
<comment type="caution">
    <text evidence="2">The sequence shown here is derived from an EMBL/GenBank/DDBJ whole genome shotgun (WGS) entry which is preliminary data.</text>
</comment>
<sequence>MVDENSRPQEAEAAKKKVDARLEECGRKASAFCNNLATKHNKFGNSDTIKQFNDKLRDRVLHVRGTIEYEKERLAREQKQREEELKATTEKIKSVLKERETEVNAHICREVTAVVREVKDKFRSILAELERISQTLRQRVVNLGKWIEHADAAVKAALTQVEKILDVVNENNLSSHPALIKSAVQQIESAVLVLHSSGEAARKEVKEKVTAALEAVKEMDDELKKDLYNVKDNIKRAITQLAGTLDTNVREGLTGMEKSITGPLGKIVASSTSFDEAFRKTKEVLTEAVGIVAGDIGNLKGLTGLNTIGKDFDNKLKLLKAIRGGKSFDKINEYFTNIEKSIMTPIKDAMDKITKAWDTIIGYGSDTYVKHAITVDRKRLKEELLTPLSTLKGIVDGSGPEFKLQELQKNLKEVGLELNGVTELKSKLKNFSTTITTIATPGNNISKDEAKNLLTDLGNIAKAVSEHSREVVENVMTEIQTKIKGDIGDVAGAVFDKIRKIQDGIDHDHESEADYGRKDKAKGLKALVKEFDTSIKGELGNLNETVTTQVFKKVQAPGFLATSSPIYAIGNELMNAFYGTYKTLHGGVLNNSSNQDILKAQFPDGGYHRVNIDKKIFGGYANYVNQESLEKAAQDTDQLKGALPEKIRKIRDEVTGALTTIDDFNDQAIVKFTEVSSNLSNLCYAVRNAAADGKDSAKTKLILLKETYFAESTSAQNSINKIHSDLSELQKKLESGPIKEAKRYLSHVDHSTTATINLLGNHVKREIETAQEALTTHATRQYVNALKTLLTEFAEKQRKVLEGLPDEIEKDLKIGYKGFMAKLGEQFVKKVEQIKTIE</sequence>
<accession>A0A2H6KKC4</accession>
<proteinExistence type="predicted"/>
<evidence type="ECO:0008006" key="4">
    <source>
        <dbReference type="Google" id="ProtNLM"/>
    </source>
</evidence>
<dbReference type="EMBL" id="BDSA01000049">
    <property type="protein sequence ID" value="GBE63440.1"/>
    <property type="molecule type" value="Genomic_DNA"/>
</dbReference>
<dbReference type="Proteomes" id="UP000236319">
    <property type="component" value="Unassembled WGS sequence"/>
</dbReference>
<dbReference type="GeneID" id="39877210"/>
<organism evidence="2 3">
    <name type="scientific">Babesia ovata</name>
    <dbReference type="NCBI Taxonomy" id="189622"/>
    <lineage>
        <taxon>Eukaryota</taxon>
        <taxon>Sar</taxon>
        <taxon>Alveolata</taxon>
        <taxon>Apicomplexa</taxon>
        <taxon>Aconoidasida</taxon>
        <taxon>Piroplasmida</taxon>
        <taxon>Babesiidae</taxon>
        <taxon>Babesia</taxon>
    </lineage>
</organism>
<gene>
    <name evidence="2" type="ORF">BOVATA_049330</name>
</gene>
<evidence type="ECO:0000313" key="2">
    <source>
        <dbReference type="EMBL" id="GBE63440.1"/>
    </source>
</evidence>